<feature type="transmembrane region" description="Helical" evidence="11">
    <location>
        <begin position="185"/>
        <end position="208"/>
    </location>
</feature>
<evidence type="ECO:0000256" key="7">
    <source>
        <dbReference type="ARBA" id="ARBA00022989"/>
    </source>
</evidence>
<feature type="region of interest" description="Disordered" evidence="10">
    <location>
        <begin position="348"/>
        <end position="399"/>
    </location>
</feature>
<evidence type="ECO:0000256" key="9">
    <source>
        <dbReference type="ARBA" id="ARBA00023136"/>
    </source>
</evidence>
<feature type="transmembrane region" description="Helical" evidence="11">
    <location>
        <begin position="240"/>
        <end position="260"/>
    </location>
</feature>
<dbReference type="PANTHER" id="PTHR47549:SF1">
    <property type="entry name" value="GOLGI APPARATUS MEMBRANE PROTEIN TVP38"/>
    <property type="match status" value="1"/>
</dbReference>
<name>A0ABR1QD97_9PEZI</name>
<keyword evidence="14" id="KW-1185">Reference proteome</keyword>
<feature type="region of interest" description="Disordered" evidence="10">
    <location>
        <begin position="404"/>
        <end position="423"/>
    </location>
</feature>
<keyword evidence="6 11" id="KW-0812">Transmembrane</keyword>
<gene>
    <name evidence="13" type="ORF">PG986_007663</name>
</gene>
<organism evidence="13 14">
    <name type="scientific">Apiospora aurea</name>
    <dbReference type="NCBI Taxonomy" id="335848"/>
    <lineage>
        <taxon>Eukaryota</taxon>
        <taxon>Fungi</taxon>
        <taxon>Dikarya</taxon>
        <taxon>Ascomycota</taxon>
        <taxon>Pezizomycotina</taxon>
        <taxon>Sordariomycetes</taxon>
        <taxon>Xylariomycetidae</taxon>
        <taxon>Amphisphaeriales</taxon>
        <taxon>Apiosporaceae</taxon>
        <taxon>Apiospora</taxon>
    </lineage>
</organism>
<evidence type="ECO:0000256" key="4">
    <source>
        <dbReference type="ARBA" id="ARBA00013533"/>
    </source>
</evidence>
<reference evidence="13 14" key="1">
    <citation type="submission" date="2023-01" db="EMBL/GenBank/DDBJ databases">
        <title>Analysis of 21 Apiospora genomes using comparative genomics revels a genus with tremendous synthesis potential of carbohydrate active enzymes and secondary metabolites.</title>
        <authorList>
            <person name="Sorensen T."/>
        </authorList>
    </citation>
    <scope>NUCLEOTIDE SEQUENCE [LARGE SCALE GENOMIC DNA]</scope>
    <source>
        <strain evidence="13 14">CBS 24483</strain>
    </source>
</reference>
<feature type="compositionally biased region" description="Basic and acidic residues" evidence="10">
    <location>
        <begin position="406"/>
        <end position="423"/>
    </location>
</feature>
<dbReference type="PANTHER" id="PTHR47549">
    <property type="entry name" value="GOLGI APPARATUS MEMBRANE PROTEIN TVP38-RELATED"/>
    <property type="match status" value="1"/>
</dbReference>
<feature type="transmembrane region" description="Helical" evidence="11">
    <location>
        <begin position="272"/>
        <end position="294"/>
    </location>
</feature>
<feature type="transmembrane region" description="Helical" evidence="11">
    <location>
        <begin position="116"/>
        <end position="135"/>
    </location>
</feature>
<protein>
    <recommendedName>
        <fullName evidence="4">Golgi apparatus membrane protein TVP38</fullName>
    </recommendedName>
    <alternativeName>
        <fullName evidence="5">Golgi apparatus membrane protein tvp38</fullName>
    </alternativeName>
</protein>
<dbReference type="RefSeq" id="XP_066699997.1">
    <property type="nucleotide sequence ID" value="XM_066843885.1"/>
</dbReference>
<feature type="region of interest" description="Disordered" evidence="10">
    <location>
        <begin position="1"/>
        <end position="88"/>
    </location>
</feature>
<comment type="similarity">
    <text evidence="3">Belongs to the TVP38/TMEM64 family.</text>
</comment>
<evidence type="ECO:0000256" key="2">
    <source>
        <dbReference type="ARBA" id="ARBA00004653"/>
    </source>
</evidence>
<comment type="function">
    <text evidence="1">Golgi membrane protein involved in vesicular trafficking and spindle migration.</text>
</comment>
<keyword evidence="8" id="KW-0333">Golgi apparatus</keyword>
<feature type="domain" description="VTT" evidence="12">
    <location>
        <begin position="177"/>
        <end position="290"/>
    </location>
</feature>
<evidence type="ECO:0000313" key="14">
    <source>
        <dbReference type="Proteomes" id="UP001391051"/>
    </source>
</evidence>
<evidence type="ECO:0000313" key="13">
    <source>
        <dbReference type="EMBL" id="KAK7951935.1"/>
    </source>
</evidence>
<feature type="compositionally biased region" description="Low complexity" evidence="10">
    <location>
        <begin position="12"/>
        <end position="47"/>
    </location>
</feature>
<evidence type="ECO:0000256" key="8">
    <source>
        <dbReference type="ARBA" id="ARBA00023034"/>
    </source>
</evidence>
<keyword evidence="9 11" id="KW-0472">Membrane</keyword>
<proteinExistence type="inferred from homology"/>
<feature type="transmembrane region" description="Helical" evidence="11">
    <location>
        <begin position="306"/>
        <end position="327"/>
    </location>
</feature>
<dbReference type="InterPro" id="IPR051076">
    <property type="entry name" value="Golgi_membrane_TVP38/TMEM64"/>
</dbReference>
<keyword evidence="7 11" id="KW-1133">Transmembrane helix</keyword>
<feature type="transmembrane region" description="Helical" evidence="11">
    <location>
        <begin position="155"/>
        <end position="173"/>
    </location>
</feature>
<dbReference type="Pfam" id="PF09335">
    <property type="entry name" value="VTT_dom"/>
    <property type="match status" value="1"/>
</dbReference>
<evidence type="ECO:0000259" key="12">
    <source>
        <dbReference type="Pfam" id="PF09335"/>
    </source>
</evidence>
<comment type="subcellular location">
    <subcellularLocation>
        <location evidence="2">Golgi apparatus membrane</location>
        <topology evidence="2">Multi-pass membrane protein</topology>
    </subcellularLocation>
</comment>
<evidence type="ECO:0000256" key="3">
    <source>
        <dbReference type="ARBA" id="ARBA00008640"/>
    </source>
</evidence>
<evidence type="ECO:0000256" key="11">
    <source>
        <dbReference type="SAM" id="Phobius"/>
    </source>
</evidence>
<dbReference type="EMBL" id="JAQQWE010000005">
    <property type="protein sequence ID" value="KAK7951935.1"/>
    <property type="molecule type" value="Genomic_DNA"/>
</dbReference>
<dbReference type="Proteomes" id="UP001391051">
    <property type="component" value="Unassembled WGS sequence"/>
</dbReference>
<evidence type="ECO:0000256" key="6">
    <source>
        <dbReference type="ARBA" id="ARBA00022692"/>
    </source>
</evidence>
<evidence type="ECO:0000256" key="1">
    <source>
        <dbReference type="ARBA" id="ARBA00002978"/>
    </source>
</evidence>
<evidence type="ECO:0000256" key="10">
    <source>
        <dbReference type="SAM" id="MobiDB-lite"/>
    </source>
</evidence>
<evidence type="ECO:0000256" key="5">
    <source>
        <dbReference type="ARBA" id="ARBA00020673"/>
    </source>
</evidence>
<comment type="caution">
    <text evidence="13">The sequence shown here is derived from an EMBL/GenBank/DDBJ whole genome shotgun (WGS) entry which is preliminary data.</text>
</comment>
<feature type="compositionally biased region" description="Polar residues" evidence="10">
    <location>
        <begin position="57"/>
        <end position="75"/>
    </location>
</feature>
<dbReference type="InterPro" id="IPR032816">
    <property type="entry name" value="VTT_dom"/>
</dbReference>
<dbReference type="GeneID" id="92076947"/>
<sequence>MPADYASTAQALSLPISPIGTPSPTTGRSEFLSSPRSPSSQQQQQQQRPPPWVRPNRANSSATRLSTTSFVRRTNSGGGPNGENHRPLGARILRTSTNAMNWVLRLYARLSFWQQLAASAAGVGVLVLGVVFLVFSHRIFAWLTPFAQGWRDLPGGWLIVWLMTFGCAFPPMIGYSTSITIAGLVYGFPGGWPIVATATVAGSTTAFFTSRTVFSSYVDRLVGNDTRFVALGQVLRHDGLWVLAAIRFCPLPYSLSNGFLATIPSISPLSFALATALASPKLLIHVFIGSRLAMLGGDAMTAGDKAINYLSMLLSMVVGTAIGLVIYRRTMARAKELALEEAAETGGVIDPEGEVPYGEYGDDDGDLEQGVLSSTLGGGGRSSRRGESDAAALMDDDDISLWETDAMEHGYRDDDSPTENTDK</sequence>
<accession>A0ABR1QD97</accession>